<name>A0A0K1JHA4_9MICO</name>
<evidence type="ECO:0000259" key="1">
    <source>
        <dbReference type="Pfam" id="PF12680"/>
    </source>
</evidence>
<organism evidence="2 3">
    <name type="scientific">Luteipulveratus mongoliensis</name>
    <dbReference type="NCBI Taxonomy" id="571913"/>
    <lineage>
        <taxon>Bacteria</taxon>
        <taxon>Bacillati</taxon>
        <taxon>Actinomycetota</taxon>
        <taxon>Actinomycetes</taxon>
        <taxon>Micrococcales</taxon>
        <taxon>Dermacoccaceae</taxon>
        <taxon>Luteipulveratus</taxon>
    </lineage>
</organism>
<evidence type="ECO:0000313" key="3">
    <source>
        <dbReference type="Proteomes" id="UP000066480"/>
    </source>
</evidence>
<dbReference type="Pfam" id="PF12680">
    <property type="entry name" value="SnoaL_2"/>
    <property type="match status" value="1"/>
</dbReference>
<dbReference type="KEGG" id="lmoi:VV02_09070"/>
<gene>
    <name evidence="2" type="ORF">VV02_09070</name>
</gene>
<dbReference type="Gene3D" id="3.10.450.50">
    <property type="match status" value="1"/>
</dbReference>
<dbReference type="InterPro" id="IPR032710">
    <property type="entry name" value="NTF2-like_dom_sf"/>
</dbReference>
<proteinExistence type="predicted"/>
<evidence type="ECO:0000313" key="2">
    <source>
        <dbReference type="EMBL" id="AKU15968.1"/>
    </source>
</evidence>
<accession>A0A0K1JHA4</accession>
<dbReference type="AlphaFoldDB" id="A0A0K1JHA4"/>
<dbReference type="OrthoDB" id="3854040at2"/>
<dbReference type="SUPFAM" id="SSF54427">
    <property type="entry name" value="NTF2-like"/>
    <property type="match status" value="1"/>
</dbReference>
<reference evidence="2 3" key="1">
    <citation type="submission" date="2015-03" db="EMBL/GenBank/DDBJ databases">
        <title>Luteipulveratus halotolerans sp. nov., a novel actinobacterium (Dermacoccaceae) from Sarawak, Malaysia.</title>
        <authorList>
            <person name="Juboi H."/>
            <person name="Basik A."/>
            <person name="Shamsul S.S."/>
            <person name="Arnold P."/>
            <person name="Schmitt E.K."/>
            <person name="Sanglier J.-J."/>
            <person name="Yeo T."/>
        </authorList>
    </citation>
    <scope>NUCLEOTIDE SEQUENCE [LARGE SCALE GENOMIC DNA]</scope>
    <source>
        <strain evidence="2 3">MN07-A0370</strain>
    </source>
</reference>
<dbReference type="EMBL" id="CP011112">
    <property type="protein sequence ID" value="AKU15968.1"/>
    <property type="molecule type" value="Genomic_DNA"/>
</dbReference>
<dbReference type="RefSeq" id="WP_052591057.1">
    <property type="nucleotide sequence ID" value="NZ_CP011112.1"/>
</dbReference>
<dbReference type="InterPro" id="IPR037401">
    <property type="entry name" value="SnoaL-like"/>
</dbReference>
<keyword evidence="3" id="KW-1185">Reference proteome</keyword>
<sequence>MSTSSSSALQSHIAAFNARDIEALMAGFAPDATWVTGADTIRASELREFFTNAFVHLTPRLDIVRIIDGGPVVVAQMRETWSHGGTRSASIAGIYDIANGLITSAKIYREGSADADQ</sequence>
<protein>
    <recommendedName>
        <fullName evidence="1">SnoaL-like domain-containing protein</fullName>
    </recommendedName>
</protein>
<feature type="domain" description="SnoaL-like" evidence="1">
    <location>
        <begin position="10"/>
        <end position="104"/>
    </location>
</feature>
<dbReference type="Proteomes" id="UP000066480">
    <property type="component" value="Chromosome"/>
</dbReference>